<dbReference type="InterPro" id="IPR002810">
    <property type="entry name" value="NfeD-like_C"/>
</dbReference>
<evidence type="ECO:0000259" key="7">
    <source>
        <dbReference type="Pfam" id="PF24961"/>
    </source>
</evidence>
<evidence type="ECO:0000256" key="5">
    <source>
        <dbReference type="SAM" id="Phobius"/>
    </source>
</evidence>
<protein>
    <submittedName>
        <fullName evidence="9">Uncharacterized protein</fullName>
    </submittedName>
</protein>
<dbReference type="PANTHER" id="PTHR33507">
    <property type="entry name" value="INNER MEMBRANE PROTEIN YBBJ"/>
    <property type="match status" value="1"/>
</dbReference>
<feature type="transmembrane region" description="Helical" evidence="5">
    <location>
        <begin position="335"/>
        <end position="356"/>
    </location>
</feature>
<keyword evidence="4 5" id="KW-0472">Membrane</keyword>
<feature type="transmembrane region" description="Helical" evidence="5">
    <location>
        <begin position="227"/>
        <end position="246"/>
    </location>
</feature>
<feature type="domain" description="NfeD-like C-terminal" evidence="6">
    <location>
        <begin position="390"/>
        <end position="441"/>
    </location>
</feature>
<feature type="transmembrane region" description="Helical" evidence="5">
    <location>
        <begin position="278"/>
        <end position="297"/>
    </location>
</feature>
<dbReference type="CDD" id="cd07021">
    <property type="entry name" value="Clp_protease_NfeD_like"/>
    <property type="match status" value="1"/>
</dbReference>
<dbReference type="InterPro" id="IPR052165">
    <property type="entry name" value="Membrane_assoc_protease"/>
</dbReference>
<accession>A0A410FUM1</accession>
<dbReference type="InterPro" id="IPR056739">
    <property type="entry name" value="NfeD_membrane"/>
</dbReference>
<dbReference type="SUPFAM" id="SSF52096">
    <property type="entry name" value="ClpP/crotonase"/>
    <property type="match status" value="1"/>
</dbReference>
<dbReference type="Pfam" id="PF24961">
    <property type="entry name" value="NfeD_membrane"/>
    <property type="match status" value="1"/>
</dbReference>
<dbReference type="Pfam" id="PF25145">
    <property type="entry name" value="NfeD1b_N"/>
    <property type="match status" value="1"/>
</dbReference>
<dbReference type="Proteomes" id="UP000287233">
    <property type="component" value="Chromosome"/>
</dbReference>
<dbReference type="GO" id="GO:0005886">
    <property type="term" value="C:plasma membrane"/>
    <property type="evidence" value="ECO:0007669"/>
    <property type="project" value="TreeGrafter"/>
</dbReference>
<feature type="transmembrane region" description="Helical" evidence="5">
    <location>
        <begin position="253"/>
        <end position="272"/>
    </location>
</feature>
<evidence type="ECO:0000313" key="10">
    <source>
        <dbReference type="Proteomes" id="UP000287233"/>
    </source>
</evidence>
<dbReference type="Gene3D" id="3.90.226.10">
    <property type="entry name" value="2-enoyl-CoA Hydratase, Chain A, domain 1"/>
    <property type="match status" value="1"/>
</dbReference>
<evidence type="ECO:0000313" key="9">
    <source>
        <dbReference type="EMBL" id="QAA76766.1"/>
    </source>
</evidence>
<keyword evidence="3 5" id="KW-1133">Transmembrane helix</keyword>
<evidence type="ECO:0000256" key="2">
    <source>
        <dbReference type="ARBA" id="ARBA00022692"/>
    </source>
</evidence>
<proteinExistence type="predicted"/>
<evidence type="ECO:0000256" key="4">
    <source>
        <dbReference type="ARBA" id="ARBA00023136"/>
    </source>
</evidence>
<evidence type="ECO:0000256" key="3">
    <source>
        <dbReference type="ARBA" id="ARBA00022989"/>
    </source>
</evidence>
<dbReference type="KEGG" id="bih:BIP78_1000"/>
<comment type="subcellular location">
    <subcellularLocation>
        <location evidence="1">Membrane</location>
        <topology evidence="1">Multi-pass membrane protein</topology>
    </subcellularLocation>
</comment>
<feature type="domain" description="NfeD1b N-terminal" evidence="8">
    <location>
        <begin position="25"/>
        <end position="214"/>
    </location>
</feature>
<evidence type="ECO:0000259" key="6">
    <source>
        <dbReference type="Pfam" id="PF01957"/>
    </source>
</evidence>
<gene>
    <name evidence="9" type="ORF">BIP78_1000</name>
</gene>
<dbReference type="PANTHER" id="PTHR33507:SF3">
    <property type="entry name" value="INNER MEMBRANE PROTEIN YBBJ"/>
    <property type="match status" value="1"/>
</dbReference>
<evidence type="ECO:0000259" key="8">
    <source>
        <dbReference type="Pfam" id="PF25145"/>
    </source>
</evidence>
<organism evidence="9 10">
    <name type="scientific">Bipolaricaulis sibiricus</name>
    <dbReference type="NCBI Taxonomy" id="2501609"/>
    <lineage>
        <taxon>Bacteria</taxon>
        <taxon>Candidatus Bipolaricaulota</taxon>
        <taxon>Candidatus Bipolaricaulia</taxon>
        <taxon>Candidatus Bipolaricaulales</taxon>
        <taxon>Candidatus Bipolaricaulaceae</taxon>
        <taxon>Candidatus Bipolaricaulis</taxon>
    </lineage>
</organism>
<keyword evidence="2 5" id="KW-0812">Transmembrane</keyword>
<dbReference type="AlphaFoldDB" id="A0A410FUM1"/>
<dbReference type="EMBL" id="CP034928">
    <property type="protein sequence ID" value="QAA76766.1"/>
    <property type="molecule type" value="Genomic_DNA"/>
</dbReference>
<dbReference type="InterPro" id="IPR029045">
    <property type="entry name" value="ClpP/crotonase-like_dom_sf"/>
</dbReference>
<feature type="transmembrane region" description="Helical" evidence="5">
    <location>
        <begin position="304"/>
        <end position="323"/>
    </location>
</feature>
<name>A0A410FUM1_BIPS1</name>
<sequence>MRMATVVAVVVGAAVLGWSGAGTEVWLLRVEGEIGRGTVSFVRKGLLDAEAAGAAAVVFEFATPGGYLDAAMACRDLILGARLPTVAYVNREAYSAGALLALACERIYFAPGGVMGAATPVYFDASGEMRIASEKVVSAVRALFRATAEERGRDPAVAEAMVDPDVEVPDLIERGKLLTLTAKSAAEWGYADGEVATLAQLLAMAGLAGSTVEKFTPRWVDAAVDTLTLPGVAALLIMVGVLGLLWEILTPGFGAAGVVGLGSLVVFFWAHYLAGLAGWESIVFLAAGVVAIALEILVFTASDFGLAGIVGLLLIGLGLYRGMVGPFTQPAQAGTAVAVVSSALVAGVVVTAVVIARLPRSRLRLGGTILQTAILGRASDREEVRPTPWVGRRGTALTDLRPAGAAEFDGERVDVVADGGFISRGEAVVIVRDEGYRKVVRIVKEG</sequence>
<reference evidence="10" key="1">
    <citation type="submission" date="2018-12" db="EMBL/GenBank/DDBJ databases">
        <title>Complete genome sequence of an uncultured bacterium of the candidate phylum Bipolaricaulota.</title>
        <authorList>
            <person name="Kadnikov V.V."/>
            <person name="Mardanov A.V."/>
            <person name="Beletsky A.V."/>
            <person name="Frank Y.A."/>
            <person name="Karnachuk O.V."/>
            <person name="Ravin N.V."/>
        </authorList>
    </citation>
    <scope>NUCLEOTIDE SEQUENCE [LARGE SCALE GENOMIC DNA]</scope>
</reference>
<dbReference type="Pfam" id="PF01957">
    <property type="entry name" value="NfeD"/>
    <property type="match status" value="1"/>
</dbReference>
<dbReference type="Gene3D" id="2.40.50.140">
    <property type="entry name" value="Nucleic acid-binding proteins"/>
    <property type="match status" value="1"/>
</dbReference>
<dbReference type="InterPro" id="IPR056738">
    <property type="entry name" value="NfeD1b_N"/>
</dbReference>
<evidence type="ECO:0000256" key="1">
    <source>
        <dbReference type="ARBA" id="ARBA00004141"/>
    </source>
</evidence>
<dbReference type="InterPro" id="IPR012340">
    <property type="entry name" value="NA-bd_OB-fold"/>
</dbReference>
<feature type="domain" description="NfeD integral membrane" evidence="7">
    <location>
        <begin position="232"/>
        <end position="354"/>
    </location>
</feature>